<evidence type="ECO:0000256" key="6">
    <source>
        <dbReference type="ARBA" id="ARBA00029321"/>
    </source>
</evidence>
<dbReference type="AlphaFoldDB" id="A0A5R9C8M4"/>
<evidence type="ECO:0000313" key="8">
    <source>
        <dbReference type="EMBL" id="TLQ09449.1"/>
    </source>
</evidence>
<evidence type="ECO:0000256" key="2">
    <source>
        <dbReference type="ARBA" id="ARBA00006542"/>
    </source>
</evidence>
<evidence type="ECO:0000256" key="1">
    <source>
        <dbReference type="ARBA" id="ARBA00004926"/>
    </source>
</evidence>
<dbReference type="RefSeq" id="WP_138470632.1">
    <property type="nucleotide sequence ID" value="NZ_JBGQQF010000057.1"/>
</dbReference>
<dbReference type="InterPro" id="IPR014710">
    <property type="entry name" value="RmlC-like_jellyroll"/>
</dbReference>
<evidence type="ECO:0000256" key="4">
    <source>
        <dbReference type="ARBA" id="ARBA00022432"/>
    </source>
</evidence>
<comment type="pathway">
    <text evidence="1">Carbohydrate degradation; glycolysis; D-glyceraldehyde 3-phosphate and glycerone phosphate from D-glucose: step 2/4.</text>
</comment>
<dbReference type="Proteomes" id="UP000307201">
    <property type="component" value="Unassembled WGS sequence"/>
</dbReference>
<reference evidence="8 9" key="1">
    <citation type="submission" date="2019-05" db="EMBL/GenBank/DDBJ databases">
        <title>The metagenome of a microbial culture collection derived from dairy environment covers the genomic content of the human microbiome.</title>
        <authorList>
            <person name="Roder T."/>
            <person name="Wuthrich D."/>
            <person name="Sattari Z."/>
            <person name="Von Ah U."/>
            <person name="Bar C."/>
            <person name="Ronchi F."/>
            <person name="Macpherson A.J."/>
            <person name="Ganal-Vonarburg S.C."/>
            <person name="Bruggmann R."/>
            <person name="Vergeres G."/>
        </authorList>
    </citation>
    <scope>NUCLEOTIDE SEQUENCE [LARGE SCALE GENOMIC DNA]</scope>
    <source>
        <strain evidence="8 9">FAM 24235</strain>
    </source>
</reference>
<dbReference type="Pfam" id="PF06560">
    <property type="entry name" value="GPI"/>
    <property type="match status" value="1"/>
</dbReference>
<evidence type="ECO:0000256" key="3">
    <source>
        <dbReference type="ARBA" id="ARBA00011952"/>
    </source>
</evidence>
<dbReference type="GO" id="GO:0006096">
    <property type="term" value="P:glycolytic process"/>
    <property type="evidence" value="ECO:0007669"/>
    <property type="project" value="UniProtKB-UniPathway"/>
</dbReference>
<evidence type="ECO:0000256" key="5">
    <source>
        <dbReference type="ARBA" id="ARBA00023152"/>
    </source>
</evidence>
<dbReference type="EC" id="5.3.1.9" evidence="3"/>
<dbReference type="EMBL" id="VBTE01000002">
    <property type="protein sequence ID" value="TLQ09449.1"/>
    <property type="molecule type" value="Genomic_DNA"/>
</dbReference>
<sequence>MNTPIFYDGSGARLKGENIIKKQTDLSSLKGIFQDNRSFIEMNPTETVYEVEMHENGLQEGDKGGLFFGISHIFPGKVGSEYFMTRGHTHQNKDTGEYYWGLKGNGLLLLIYPNKKLVVEDVKPNSLHYIPGNVAHRLINTGNEKLSVGACWLTESGHNYDKHLFNVKVIEENGKAKVVLI</sequence>
<dbReference type="InterPro" id="IPR011051">
    <property type="entry name" value="RmlC_Cupin_sf"/>
</dbReference>
<dbReference type="CDD" id="cd02218">
    <property type="entry name" value="cupin_PGI"/>
    <property type="match status" value="1"/>
</dbReference>
<dbReference type="UniPathway" id="UPA00109">
    <property type="reaction ID" value="UER00181"/>
</dbReference>
<dbReference type="GO" id="GO:0005737">
    <property type="term" value="C:cytoplasm"/>
    <property type="evidence" value="ECO:0007669"/>
    <property type="project" value="InterPro"/>
</dbReference>
<dbReference type="InterPro" id="IPR010551">
    <property type="entry name" value="G6P_isomerase_prok"/>
</dbReference>
<gene>
    <name evidence="8" type="ORF">FEZ48_01485</name>
</gene>
<evidence type="ECO:0000313" key="9">
    <source>
        <dbReference type="Proteomes" id="UP000307201"/>
    </source>
</evidence>
<name>A0A5R9C8M4_9LACT</name>
<accession>A0A5R9C8M4</accession>
<proteinExistence type="inferred from homology"/>
<dbReference type="GO" id="GO:0006094">
    <property type="term" value="P:gluconeogenesis"/>
    <property type="evidence" value="ECO:0007669"/>
    <property type="project" value="UniProtKB-KW"/>
</dbReference>
<keyword evidence="5" id="KW-0324">Glycolysis</keyword>
<organism evidence="8 9">
    <name type="scientific">Marinilactibacillus psychrotolerans</name>
    <dbReference type="NCBI Taxonomy" id="191770"/>
    <lineage>
        <taxon>Bacteria</taxon>
        <taxon>Bacillati</taxon>
        <taxon>Bacillota</taxon>
        <taxon>Bacilli</taxon>
        <taxon>Lactobacillales</taxon>
        <taxon>Carnobacteriaceae</taxon>
        <taxon>Marinilactibacillus</taxon>
    </lineage>
</organism>
<keyword evidence="4" id="KW-0312">Gluconeogenesis</keyword>
<protein>
    <recommendedName>
        <fullName evidence="3">glucose-6-phosphate isomerase</fullName>
        <ecNumber evidence="3">5.3.1.9</ecNumber>
    </recommendedName>
</protein>
<comment type="caution">
    <text evidence="8">The sequence shown here is derived from an EMBL/GenBank/DDBJ whole genome shotgun (WGS) entry which is preliminary data.</text>
</comment>
<dbReference type="Gene3D" id="2.60.120.10">
    <property type="entry name" value="Jelly Rolls"/>
    <property type="match status" value="1"/>
</dbReference>
<evidence type="ECO:0000259" key="7">
    <source>
        <dbReference type="Pfam" id="PF06560"/>
    </source>
</evidence>
<comment type="similarity">
    <text evidence="2">Belongs to the archaeal-type GPI family.</text>
</comment>
<dbReference type="SUPFAM" id="SSF51182">
    <property type="entry name" value="RmlC-like cupins"/>
    <property type="match status" value="1"/>
</dbReference>
<comment type="catalytic activity">
    <reaction evidence="6">
        <text>alpha-D-glucose 6-phosphate = beta-D-fructose 6-phosphate</text>
        <dbReference type="Rhea" id="RHEA:11816"/>
        <dbReference type="ChEBI" id="CHEBI:57634"/>
        <dbReference type="ChEBI" id="CHEBI:58225"/>
        <dbReference type="EC" id="5.3.1.9"/>
    </reaction>
</comment>
<dbReference type="GO" id="GO:0004347">
    <property type="term" value="F:glucose-6-phosphate isomerase activity"/>
    <property type="evidence" value="ECO:0007669"/>
    <property type="project" value="UniProtKB-EC"/>
</dbReference>
<feature type="domain" description="Glucose-6-phosphate isomerase prokaryote" evidence="7">
    <location>
        <begin position="27"/>
        <end position="163"/>
    </location>
</feature>
<dbReference type="OrthoDB" id="5592106at2"/>